<keyword evidence="6" id="KW-1015">Disulfide bond</keyword>
<comment type="similarity">
    <text evidence="9">Belongs to the immunoglobulin superfamily. TIM family.</text>
</comment>
<evidence type="ECO:0000256" key="6">
    <source>
        <dbReference type="ARBA" id="ARBA00023157"/>
    </source>
</evidence>
<feature type="domain" description="Ig-like" evidence="10">
    <location>
        <begin position="9"/>
        <end position="113"/>
    </location>
</feature>
<dbReference type="GO" id="GO:0060097">
    <property type="term" value="P:cytoskeletal rearrangement involved in phagocytosis, engulfment"/>
    <property type="evidence" value="ECO:0007669"/>
    <property type="project" value="TreeGrafter"/>
</dbReference>
<proteinExistence type="inferred from homology"/>
<evidence type="ECO:0000256" key="5">
    <source>
        <dbReference type="ARBA" id="ARBA00023136"/>
    </source>
</evidence>
<evidence type="ECO:0000256" key="8">
    <source>
        <dbReference type="ARBA" id="ARBA00023319"/>
    </source>
</evidence>
<evidence type="ECO:0000256" key="4">
    <source>
        <dbReference type="ARBA" id="ARBA00022989"/>
    </source>
</evidence>
<evidence type="ECO:0000313" key="11">
    <source>
        <dbReference type="Ensembl" id="ENSONIP00000022515.2"/>
    </source>
</evidence>
<reference evidence="11" key="3">
    <citation type="submission" date="2025-09" db="UniProtKB">
        <authorList>
            <consortium name="Ensembl"/>
        </authorList>
    </citation>
    <scope>IDENTIFICATION</scope>
</reference>
<evidence type="ECO:0000256" key="3">
    <source>
        <dbReference type="ARBA" id="ARBA00022729"/>
    </source>
</evidence>
<dbReference type="GO" id="GO:0016020">
    <property type="term" value="C:membrane"/>
    <property type="evidence" value="ECO:0007669"/>
    <property type="project" value="UniProtKB-SubCell"/>
</dbReference>
<dbReference type="PROSITE" id="PS50835">
    <property type="entry name" value="IG_LIKE"/>
    <property type="match status" value="1"/>
</dbReference>
<evidence type="ECO:0000256" key="1">
    <source>
        <dbReference type="ARBA" id="ARBA00004479"/>
    </source>
</evidence>
<organism evidence="11 12">
    <name type="scientific">Oreochromis niloticus</name>
    <name type="common">Nile tilapia</name>
    <name type="synonym">Tilapia nilotica</name>
    <dbReference type="NCBI Taxonomy" id="8128"/>
    <lineage>
        <taxon>Eukaryota</taxon>
        <taxon>Metazoa</taxon>
        <taxon>Chordata</taxon>
        <taxon>Craniata</taxon>
        <taxon>Vertebrata</taxon>
        <taxon>Euteleostomi</taxon>
        <taxon>Actinopterygii</taxon>
        <taxon>Neopterygii</taxon>
        <taxon>Teleostei</taxon>
        <taxon>Neoteleostei</taxon>
        <taxon>Acanthomorphata</taxon>
        <taxon>Ovalentaria</taxon>
        <taxon>Cichlomorphae</taxon>
        <taxon>Cichliformes</taxon>
        <taxon>Cichlidae</taxon>
        <taxon>African cichlids</taxon>
        <taxon>Pseudocrenilabrinae</taxon>
        <taxon>Oreochromini</taxon>
        <taxon>Oreochromis</taxon>
    </lineage>
</organism>
<accession>I3KN20</accession>
<keyword evidence="2" id="KW-0812">Transmembrane</keyword>
<dbReference type="PANTHER" id="PTHR46608">
    <property type="entry name" value="T-CELL IMMUNOGLOBULIN AND MUCIN DOMAIN-CONTAINING PROTEIN 4"/>
    <property type="match status" value="1"/>
</dbReference>
<keyword evidence="12" id="KW-1185">Reference proteome</keyword>
<protein>
    <recommendedName>
        <fullName evidence="10">Ig-like domain-containing protein</fullName>
    </recommendedName>
</protein>
<dbReference type="AlphaFoldDB" id="I3KN20"/>
<dbReference type="GeneTree" id="ENSGT00940000163509"/>
<reference evidence="11" key="2">
    <citation type="submission" date="2025-08" db="UniProtKB">
        <authorList>
            <consortium name="Ensembl"/>
        </authorList>
    </citation>
    <scope>IDENTIFICATION</scope>
</reference>
<dbReference type="GO" id="GO:0043277">
    <property type="term" value="P:apoptotic cell clearance"/>
    <property type="evidence" value="ECO:0007669"/>
    <property type="project" value="TreeGrafter"/>
</dbReference>
<dbReference type="InterPro" id="IPR036179">
    <property type="entry name" value="Ig-like_dom_sf"/>
</dbReference>
<keyword evidence="3" id="KW-0732">Signal</keyword>
<evidence type="ECO:0000256" key="9">
    <source>
        <dbReference type="ARBA" id="ARBA00038203"/>
    </source>
</evidence>
<keyword evidence="8" id="KW-0393">Immunoglobulin domain</keyword>
<dbReference type="SUPFAM" id="SSF48726">
    <property type="entry name" value="Immunoglobulin"/>
    <property type="match status" value="1"/>
</dbReference>
<dbReference type="Ensembl" id="ENSONIT00000022535.2">
    <property type="protein sequence ID" value="ENSONIP00000022515.2"/>
    <property type="gene ID" value="ENSONIG00000017862.2"/>
</dbReference>
<dbReference type="InterPro" id="IPR013106">
    <property type="entry name" value="Ig_V-set"/>
</dbReference>
<evidence type="ECO:0000313" key="12">
    <source>
        <dbReference type="Proteomes" id="UP000005207"/>
    </source>
</evidence>
<keyword evidence="4" id="KW-1133">Transmembrane helix</keyword>
<dbReference type="SMART" id="SM00409">
    <property type="entry name" value="IG"/>
    <property type="match status" value="1"/>
</dbReference>
<keyword evidence="5" id="KW-0472">Membrane</keyword>
<dbReference type="eggNOG" id="ENOG502S454">
    <property type="taxonomic scope" value="Eukaryota"/>
</dbReference>
<evidence type="ECO:0000259" key="10">
    <source>
        <dbReference type="PROSITE" id="PS50835"/>
    </source>
</evidence>
<dbReference type="PANTHER" id="PTHR46608:SF3">
    <property type="entry name" value="T-CELL IMMUNOGLOBULIN AND MUCIN DOMAIN-CONTAINING PROTEIN 4"/>
    <property type="match status" value="1"/>
</dbReference>
<dbReference type="Proteomes" id="UP000005207">
    <property type="component" value="Linkage group LG10"/>
</dbReference>
<dbReference type="OMA" id="CSECIFL"/>
<evidence type="ECO:0000256" key="7">
    <source>
        <dbReference type="ARBA" id="ARBA00023180"/>
    </source>
</evidence>
<dbReference type="InterPro" id="IPR013783">
    <property type="entry name" value="Ig-like_fold"/>
</dbReference>
<dbReference type="Pfam" id="PF07686">
    <property type="entry name" value="V-set"/>
    <property type="match status" value="1"/>
</dbReference>
<name>I3KN20_ORENI</name>
<dbReference type="InParanoid" id="I3KN20"/>
<keyword evidence="7" id="KW-0325">Glycoprotein</keyword>
<dbReference type="GO" id="GO:0001786">
    <property type="term" value="F:phosphatidylserine binding"/>
    <property type="evidence" value="ECO:0007669"/>
    <property type="project" value="TreeGrafter"/>
</dbReference>
<reference evidence="12" key="1">
    <citation type="submission" date="2012-01" db="EMBL/GenBank/DDBJ databases">
        <title>The Genome Sequence of Oreochromis niloticus (Nile Tilapia).</title>
        <authorList>
            <consortium name="Broad Institute Genome Assembly Team"/>
            <consortium name="Broad Institute Sequencing Platform"/>
            <person name="Di Palma F."/>
            <person name="Johnson J."/>
            <person name="Lander E.S."/>
            <person name="Lindblad-Toh K."/>
        </authorList>
    </citation>
    <scope>NUCLEOTIDE SEQUENCE [LARGE SCALE GENOMIC DNA]</scope>
</reference>
<dbReference type="Gene3D" id="2.60.40.10">
    <property type="entry name" value="Immunoglobulins"/>
    <property type="match status" value="1"/>
</dbReference>
<dbReference type="InterPro" id="IPR007110">
    <property type="entry name" value="Ig-like_dom"/>
</dbReference>
<dbReference type="InterPro" id="IPR003599">
    <property type="entry name" value="Ig_sub"/>
</dbReference>
<evidence type="ECO:0000256" key="2">
    <source>
        <dbReference type="ARBA" id="ARBA00022692"/>
    </source>
</evidence>
<sequence length="183" mass="20299">SSIKADSSPSLWLVCRTICECDSVEVKGHTGQDITLPCKYDRKYYGALSVCWQRGEIPTRGCSNQLISTDGLTVETRASSRYQLLGRLEDGDVSLTIKSLTEGDAGRYGCRVEIPGWFNDDKHHIDVSVVTGEDPVRCLCTKCTEAVNLKTNIPSYQGKVFLSRAVGSLRDRQTCSECIFLDY</sequence>
<comment type="subcellular location">
    <subcellularLocation>
        <location evidence="1">Membrane</location>
        <topology evidence="1">Single-pass type I membrane protein</topology>
    </subcellularLocation>
</comment>
<dbReference type="FunCoup" id="I3KN20">
    <property type="interactions" value="1"/>
</dbReference>
<dbReference type="FunFam" id="2.60.40.10:FF:000774">
    <property type="entry name" value="Hepatitis A virus cellular receptor 1"/>
    <property type="match status" value="1"/>
</dbReference>
<dbReference type="HOGENOM" id="CLU_047504_2_2_1"/>